<evidence type="ECO:0000313" key="1">
    <source>
        <dbReference type="Ensembl" id="ENSCMIP00000001839.1"/>
    </source>
</evidence>
<accession>A0A4W3GV98</accession>
<reference evidence="1" key="4">
    <citation type="submission" date="2025-08" db="UniProtKB">
        <authorList>
            <consortium name="Ensembl"/>
        </authorList>
    </citation>
    <scope>IDENTIFICATION</scope>
</reference>
<keyword evidence="2" id="KW-1185">Reference proteome</keyword>
<dbReference type="AlphaFoldDB" id="A0A4W3GV98"/>
<organism evidence="1 2">
    <name type="scientific">Callorhinchus milii</name>
    <name type="common">Ghost shark</name>
    <dbReference type="NCBI Taxonomy" id="7868"/>
    <lineage>
        <taxon>Eukaryota</taxon>
        <taxon>Metazoa</taxon>
        <taxon>Chordata</taxon>
        <taxon>Craniata</taxon>
        <taxon>Vertebrata</taxon>
        <taxon>Chondrichthyes</taxon>
        <taxon>Holocephali</taxon>
        <taxon>Chimaeriformes</taxon>
        <taxon>Callorhinchidae</taxon>
        <taxon>Callorhinchus</taxon>
    </lineage>
</organism>
<dbReference type="InParanoid" id="A0A4W3GV98"/>
<dbReference type="Proteomes" id="UP000314986">
    <property type="component" value="Unassembled WGS sequence"/>
</dbReference>
<evidence type="ECO:0000313" key="2">
    <source>
        <dbReference type="Proteomes" id="UP000314986"/>
    </source>
</evidence>
<proteinExistence type="predicted"/>
<dbReference type="GeneTree" id="ENSGT00940000172611"/>
<sequence>INNDKSPRGSVRGDGRGRRGELRKLEYLSLVSKVCTELDNHLGIK</sequence>
<dbReference type="Ensembl" id="ENSCMIT00000001911.1">
    <property type="protein sequence ID" value="ENSCMIP00000001839.1"/>
    <property type="gene ID" value="ENSCMIG00000001148.1"/>
</dbReference>
<reference evidence="2" key="1">
    <citation type="journal article" date="2006" name="Science">
        <title>Ancient noncoding elements conserved in the human genome.</title>
        <authorList>
            <person name="Venkatesh B."/>
            <person name="Kirkness E.F."/>
            <person name="Loh Y.H."/>
            <person name="Halpern A.L."/>
            <person name="Lee A.P."/>
            <person name="Johnson J."/>
            <person name="Dandona N."/>
            <person name="Viswanathan L.D."/>
            <person name="Tay A."/>
            <person name="Venter J.C."/>
            <person name="Strausberg R.L."/>
            <person name="Brenner S."/>
        </authorList>
    </citation>
    <scope>NUCLEOTIDE SEQUENCE [LARGE SCALE GENOMIC DNA]</scope>
</reference>
<reference evidence="2" key="3">
    <citation type="journal article" date="2014" name="Nature">
        <title>Elephant shark genome provides unique insights into gnathostome evolution.</title>
        <authorList>
            <consortium name="International Elephant Shark Genome Sequencing Consortium"/>
            <person name="Venkatesh B."/>
            <person name="Lee A.P."/>
            <person name="Ravi V."/>
            <person name="Maurya A.K."/>
            <person name="Lian M.M."/>
            <person name="Swann J.B."/>
            <person name="Ohta Y."/>
            <person name="Flajnik M.F."/>
            <person name="Sutoh Y."/>
            <person name="Kasahara M."/>
            <person name="Hoon S."/>
            <person name="Gangu V."/>
            <person name="Roy S.W."/>
            <person name="Irimia M."/>
            <person name="Korzh V."/>
            <person name="Kondrychyn I."/>
            <person name="Lim Z.W."/>
            <person name="Tay B.H."/>
            <person name="Tohari S."/>
            <person name="Kong K.W."/>
            <person name="Ho S."/>
            <person name="Lorente-Galdos B."/>
            <person name="Quilez J."/>
            <person name="Marques-Bonet T."/>
            <person name="Raney B.J."/>
            <person name="Ingham P.W."/>
            <person name="Tay A."/>
            <person name="Hillier L.W."/>
            <person name="Minx P."/>
            <person name="Boehm T."/>
            <person name="Wilson R.K."/>
            <person name="Brenner S."/>
            <person name="Warren W.C."/>
        </authorList>
    </citation>
    <scope>NUCLEOTIDE SEQUENCE [LARGE SCALE GENOMIC DNA]</scope>
</reference>
<dbReference type="STRING" id="7868.ENSCMIP00000001839"/>
<name>A0A4W3GV98_CALMI</name>
<protein>
    <submittedName>
        <fullName evidence="1">Uncharacterized protein</fullName>
    </submittedName>
</protein>
<reference evidence="2" key="2">
    <citation type="journal article" date="2007" name="PLoS Biol.">
        <title>Survey sequencing and comparative analysis of the elephant shark (Callorhinchus milii) genome.</title>
        <authorList>
            <person name="Venkatesh B."/>
            <person name="Kirkness E.F."/>
            <person name="Loh Y.H."/>
            <person name="Halpern A.L."/>
            <person name="Lee A.P."/>
            <person name="Johnson J."/>
            <person name="Dandona N."/>
            <person name="Viswanathan L.D."/>
            <person name="Tay A."/>
            <person name="Venter J.C."/>
            <person name="Strausberg R.L."/>
            <person name="Brenner S."/>
        </authorList>
    </citation>
    <scope>NUCLEOTIDE SEQUENCE [LARGE SCALE GENOMIC DNA]</scope>
</reference>
<reference evidence="1" key="5">
    <citation type="submission" date="2025-09" db="UniProtKB">
        <authorList>
            <consortium name="Ensembl"/>
        </authorList>
    </citation>
    <scope>IDENTIFICATION</scope>
</reference>